<dbReference type="PROSITE" id="PS52016">
    <property type="entry name" value="TONB_DEPENDENT_REC_3"/>
    <property type="match status" value="1"/>
</dbReference>
<evidence type="ECO:0000256" key="11">
    <source>
        <dbReference type="RuleBase" id="RU003357"/>
    </source>
</evidence>
<dbReference type="InterPro" id="IPR039426">
    <property type="entry name" value="TonB-dep_rcpt-like"/>
</dbReference>
<dbReference type="Gene3D" id="2.40.170.20">
    <property type="entry name" value="TonB-dependent receptor, beta-barrel domain"/>
    <property type="match status" value="1"/>
</dbReference>
<keyword evidence="3 10" id="KW-0813">Transport</keyword>
<sequence>MFTKPTKVALACATTFATLSVAQAQANNTMQPVVIYGARFADESNKALPQNTVISSEDILKSGMTNIPEILQKIGGVPTKPNLYGTQDLSYDLRGYGVNSDQNLVVVIDGVRISENEQAVAKLSLIPVESIDQIEIMRGVNSVLYGEGATSGAIYIKTKSSDADRAVVSAGVGNNSTREGTAYLSKSIDKVSVATYARVNESDNFRNRNKVLNKSGGLDIATAVDGATKLGIKFFADEQSTELPGAISRANFYINQKQARYPFDSATYLGKTISAFIDKKISSGLELRVDVSRREADRSSINWTNNTGPSSGTLYDYSSDVNSVNPRLKFINFAGFKNDLTVGADLSNWDYTYKTGSTNERAKQKNRALYVRDDIHFSNLQRVVLGYRSEKFTKSTFDPAAGSQGFDRNLDAYEFQYIKGLSSNLNAYGKLGTGYRIPNVDDNRNTYWNSLPYPASLEPQRSKDYELGVNGVDKNMRYGIRFFHSLISNEIIYSENDERNINLSPTKRDGVELEFAADVNSATNIYGSFQLVKAQFRDGLNAGQRIPLVPNYTARLGMDYKLNAQQKFGVIGRYVASQKSDGDFDATAIRIPGYAITDISYSAQYKNWLWTAYASNIFDKKYYSWASKWGSVYPDAGLSLKIVGRYTFK</sequence>
<evidence type="ECO:0000259" key="13">
    <source>
        <dbReference type="Pfam" id="PF00593"/>
    </source>
</evidence>
<feature type="signal peptide" evidence="12">
    <location>
        <begin position="1"/>
        <end position="26"/>
    </location>
</feature>
<accession>A0A212T649</accession>
<dbReference type="Gene3D" id="2.170.130.10">
    <property type="entry name" value="TonB-dependent receptor, plug domain"/>
    <property type="match status" value="1"/>
</dbReference>
<evidence type="ECO:0000256" key="9">
    <source>
        <dbReference type="ARBA" id="ARBA00023237"/>
    </source>
</evidence>
<keyword evidence="7 10" id="KW-0472">Membrane</keyword>
<keyword evidence="16" id="KW-1185">Reference proteome</keyword>
<dbReference type="Pfam" id="PF00593">
    <property type="entry name" value="TonB_dep_Rec_b-barrel"/>
    <property type="match status" value="1"/>
</dbReference>
<feature type="chain" id="PRO_5013188482" evidence="12">
    <location>
        <begin position="27"/>
        <end position="649"/>
    </location>
</feature>
<keyword evidence="12" id="KW-0732">Signal</keyword>
<protein>
    <submittedName>
        <fullName evidence="15">Iron complex outermembrane recepter protein</fullName>
    </submittedName>
</protein>
<evidence type="ECO:0000256" key="3">
    <source>
        <dbReference type="ARBA" id="ARBA00022448"/>
    </source>
</evidence>
<evidence type="ECO:0000313" key="15">
    <source>
        <dbReference type="EMBL" id="SNC61522.1"/>
    </source>
</evidence>
<dbReference type="PANTHER" id="PTHR30069:SF27">
    <property type="entry name" value="BLL4766 PROTEIN"/>
    <property type="match status" value="1"/>
</dbReference>
<feature type="domain" description="TonB-dependent receptor-like beta-barrel" evidence="13">
    <location>
        <begin position="225"/>
        <end position="617"/>
    </location>
</feature>
<evidence type="ECO:0000256" key="1">
    <source>
        <dbReference type="ARBA" id="ARBA00004571"/>
    </source>
</evidence>
<evidence type="ECO:0000256" key="6">
    <source>
        <dbReference type="ARBA" id="ARBA00023077"/>
    </source>
</evidence>
<name>A0A212T649_9BURK</name>
<gene>
    <name evidence="15" type="ORF">SAMN06295916_0490</name>
</gene>
<dbReference type="GO" id="GO:0009279">
    <property type="term" value="C:cell outer membrane"/>
    <property type="evidence" value="ECO:0007669"/>
    <property type="project" value="UniProtKB-SubCell"/>
</dbReference>
<dbReference type="Proteomes" id="UP000197215">
    <property type="component" value="Unassembled WGS sequence"/>
</dbReference>
<dbReference type="Pfam" id="PF07715">
    <property type="entry name" value="Plug"/>
    <property type="match status" value="1"/>
</dbReference>
<dbReference type="GO" id="GO:0015344">
    <property type="term" value="F:siderophore uptake transmembrane transporter activity"/>
    <property type="evidence" value="ECO:0007669"/>
    <property type="project" value="TreeGrafter"/>
</dbReference>
<evidence type="ECO:0000313" key="16">
    <source>
        <dbReference type="Proteomes" id="UP000197215"/>
    </source>
</evidence>
<dbReference type="SUPFAM" id="SSF56935">
    <property type="entry name" value="Porins"/>
    <property type="match status" value="1"/>
</dbReference>
<dbReference type="InterPro" id="IPR036942">
    <property type="entry name" value="Beta-barrel_TonB_sf"/>
</dbReference>
<dbReference type="RefSeq" id="WP_088812395.1">
    <property type="nucleotide sequence ID" value="NZ_FYEX01000001.1"/>
</dbReference>
<dbReference type="InterPro" id="IPR012910">
    <property type="entry name" value="Plug_dom"/>
</dbReference>
<keyword evidence="9 10" id="KW-0998">Cell outer membrane</keyword>
<evidence type="ECO:0000256" key="8">
    <source>
        <dbReference type="ARBA" id="ARBA00023170"/>
    </source>
</evidence>
<evidence type="ECO:0000256" key="12">
    <source>
        <dbReference type="SAM" id="SignalP"/>
    </source>
</evidence>
<reference evidence="15 16" key="1">
    <citation type="submission" date="2017-06" db="EMBL/GenBank/DDBJ databases">
        <authorList>
            <person name="Kim H.J."/>
            <person name="Triplett B.A."/>
        </authorList>
    </citation>
    <scope>NUCLEOTIDE SEQUENCE [LARGE SCALE GENOMIC DNA]</scope>
    <source>
        <strain evidence="15 16">MWH-VicM1</strain>
    </source>
</reference>
<dbReference type="GO" id="GO:0044718">
    <property type="term" value="P:siderophore transmembrane transport"/>
    <property type="evidence" value="ECO:0007669"/>
    <property type="project" value="TreeGrafter"/>
</dbReference>
<evidence type="ECO:0000256" key="7">
    <source>
        <dbReference type="ARBA" id="ARBA00023136"/>
    </source>
</evidence>
<evidence type="ECO:0000259" key="14">
    <source>
        <dbReference type="Pfam" id="PF07715"/>
    </source>
</evidence>
<keyword evidence="5 10" id="KW-0812">Transmembrane</keyword>
<keyword evidence="6 11" id="KW-0798">TonB box</keyword>
<evidence type="ECO:0000256" key="4">
    <source>
        <dbReference type="ARBA" id="ARBA00022452"/>
    </source>
</evidence>
<dbReference type="InterPro" id="IPR000531">
    <property type="entry name" value="Beta-barrel_TonB"/>
</dbReference>
<keyword evidence="4 10" id="KW-1134">Transmembrane beta strand</keyword>
<organism evidence="15 16">
    <name type="scientific">Polynucleobacter victoriensis</name>
    <dbReference type="NCBI Taxonomy" id="2049319"/>
    <lineage>
        <taxon>Bacteria</taxon>
        <taxon>Pseudomonadati</taxon>
        <taxon>Pseudomonadota</taxon>
        <taxon>Betaproteobacteria</taxon>
        <taxon>Burkholderiales</taxon>
        <taxon>Burkholderiaceae</taxon>
        <taxon>Polynucleobacter</taxon>
    </lineage>
</organism>
<evidence type="ECO:0000256" key="5">
    <source>
        <dbReference type="ARBA" id="ARBA00022692"/>
    </source>
</evidence>
<comment type="subcellular location">
    <subcellularLocation>
        <location evidence="1 10">Cell outer membrane</location>
        <topology evidence="1 10">Multi-pass membrane protein</topology>
    </subcellularLocation>
</comment>
<dbReference type="InterPro" id="IPR037066">
    <property type="entry name" value="Plug_dom_sf"/>
</dbReference>
<keyword evidence="8" id="KW-0675">Receptor</keyword>
<dbReference type="PANTHER" id="PTHR30069">
    <property type="entry name" value="TONB-DEPENDENT OUTER MEMBRANE RECEPTOR"/>
    <property type="match status" value="1"/>
</dbReference>
<proteinExistence type="inferred from homology"/>
<comment type="similarity">
    <text evidence="2 10 11">Belongs to the TonB-dependent receptor family.</text>
</comment>
<dbReference type="AlphaFoldDB" id="A0A212T649"/>
<evidence type="ECO:0000256" key="10">
    <source>
        <dbReference type="PROSITE-ProRule" id="PRU01360"/>
    </source>
</evidence>
<dbReference type="OrthoDB" id="127311at2"/>
<feature type="domain" description="TonB-dependent receptor plug" evidence="14">
    <location>
        <begin position="51"/>
        <end position="153"/>
    </location>
</feature>
<evidence type="ECO:0000256" key="2">
    <source>
        <dbReference type="ARBA" id="ARBA00009810"/>
    </source>
</evidence>
<dbReference type="EMBL" id="FYEX01000001">
    <property type="protein sequence ID" value="SNC61522.1"/>
    <property type="molecule type" value="Genomic_DNA"/>
</dbReference>